<dbReference type="InterPro" id="IPR017946">
    <property type="entry name" value="PLC-like_Pdiesterase_TIM-brl"/>
</dbReference>
<comment type="caution">
    <text evidence="2">The sequence shown here is derived from an EMBL/GenBank/DDBJ whole genome shotgun (WGS) entry which is preliminary data.</text>
</comment>
<dbReference type="GO" id="GO:0006629">
    <property type="term" value="P:lipid metabolic process"/>
    <property type="evidence" value="ECO:0007669"/>
    <property type="project" value="InterPro"/>
</dbReference>
<dbReference type="AlphaFoldDB" id="A0A7K1L5Q1"/>
<evidence type="ECO:0000313" key="3">
    <source>
        <dbReference type="Proteomes" id="UP000432015"/>
    </source>
</evidence>
<protein>
    <submittedName>
        <fullName evidence="2">Glycerophosphodiester phosphodiesterase</fullName>
    </submittedName>
</protein>
<dbReference type="InterPro" id="IPR030395">
    <property type="entry name" value="GP_PDE_dom"/>
</dbReference>
<accession>A0A7K1L5Q1</accession>
<reference evidence="2 3" key="1">
    <citation type="submission" date="2019-11" db="EMBL/GenBank/DDBJ databases">
        <authorList>
            <person name="Cao P."/>
        </authorList>
    </citation>
    <scope>NUCLEOTIDE SEQUENCE [LARGE SCALE GENOMIC DNA]</scope>
    <source>
        <strain evidence="2 3">NEAU-AAG5</strain>
    </source>
</reference>
<dbReference type="PANTHER" id="PTHR46211:SF1">
    <property type="entry name" value="GLYCEROPHOSPHODIESTER PHOSPHODIESTERASE, CYTOPLASMIC"/>
    <property type="match status" value="1"/>
</dbReference>
<evidence type="ECO:0000313" key="2">
    <source>
        <dbReference type="EMBL" id="MUN39754.1"/>
    </source>
</evidence>
<name>A0A7K1L5Q1_9ACTN</name>
<dbReference type="GO" id="GO:0008081">
    <property type="term" value="F:phosphoric diester hydrolase activity"/>
    <property type="evidence" value="ECO:0007669"/>
    <property type="project" value="InterPro"/>
</dbReference>
<proteinExistence type="predicted"/>
<dbReference type="CDD" id="cd08556">
    <property type="entry name" value="GDPD"/>
    <property type="match status" value="1"/>
</dbReference>
<evidence type="ECO:0000259" key="1">
    <source>
        <dbReference type="Pfam" id="PF03009"/>
    </source>
</evidence>
<dbReference type="Proteomes" id="UP000432015">
    <property type="component" value="Unassembled WGS sequence"/>
</dbReference>
<dbReference type="EMBL" id="WOFH01000009">
    <property type="protein sequence ID" value="MUN39754.1"/>
    <property type="molecule type" value="Genomic_DNA"/>
</dbReference>
<gene>
    <name evidence="2" type="ORF">GNZ18_24615</name>
</gene>
<dbReference type="RefSeq" id="WP_214616806.1">
    <property type="nucleotide sequence ID" value="NZ_WOFH01000009.1"/>
</dbReference>
<dbReference type="Pfam" id="PF03009">
    <property type="entry name" value="GDPD"/>
    <property type="match status" value="1"/>
</dbReference>
<keyword evidence="3" id="KW-1185">Reference proteome</keyword>
<dbReference type="PANTHER" id="PTHR46211">
    <property type="entry name" value="GLYCEROPHOSPHORYL DIESTER PHOSPHODIESTERASE"/>
    <property type="match status" value="1"/>
</dbReference>
<sequence length="230" mass="24984">MERKPAVSAHRRDEAGLTGLKDAVESGAEYVEIDIRRTGDGRLVVHHDARLAGLPLNRLPYARIEELAARPVPLVADAMQIIAGRARGHLDLKERGCEHEVVELALEAFGPGGFVVTTREVASLAEIKSRFPGVPTALSVGRGLLERGAARDFAPLRLVRRAGADMVALNHRFARVGVLAQCARAGVPAMIWTVNAVPLMRRFLRDPRVAVLITDHPGTALTLRDAQPRD</sequence>
<dbReference type="Gene3D" id="3.20.20.190">
    <property type="entry name" value="Phosphatidylinositol (PI) phosphodiesterase"/>
    <property type="match status" value="1"/>
</dbReference>
<organism evidence="2 3">
    <name type="scientific">Actinomadura litoris</name>
    <dbReference type="NCBI Taxonomy" id="2678616"/>
    <lineage>
        <taxon>Bacteria</taxon>
        <taxon>Bacillati</taxon>
        <taxon>Actinomycetota</taxon>
        <taxon>Actinomycetes</taxon>
        <taxon>Streptosporangiales</taxon>
        <taxon>Thermomonosporaceae</taxon>
        <taxon>Actinomadura</taxon>
    </lineage>
</organism>
<dbReference type="SUPFAM" id="SSF51695">
    <property type="entry name" value="PLC-like phosphodiesterases"/>
    <property type="match status" value="1"/>
</dbReference>
<feature type="domain" description="GP-PDE" evidence="1">
    <location>
        <begin position="12"/>
        <end position="52"/>
    </location>
</feature>